<accession>A0AAV4AQ94</accession>
<keyword evidence="3" id="KW-1185">Reference proteome</keyword>
<dbReference type="Proteomes" id="UP000735302">
    <property type="component" value="Unassembled WGS sequence"/>
</dbReference>
<feature type="region of interest" description="Disordered" evidence="1">
    <location>
        <begin position="36"/>
        <end position="63"/>
    </location>
</feature>
<comment type="caution">
    <text evidence="2">The sequence shown here is derived from an EMBL/GenBank/DDBJ whole genome shotgun (WGS) entry which is preliminary data.</text>
</comment>
<dbReference type="PANTHER" id="PTHR10773">
    <property type="entry name" value="DNA-DIRECTED RNA POLYMERASES I, II, AND III SUBUNIT RPABC2"/>
    <property type="match status" value="1"/>
</dbReference>
<dbReference type="AlphaFoldDB" id="A0AAV4AQ94"/>
<protein>
    <submittedName>
        <fullName evidence="2">Elongation factor 4</fullName>
    </submittedName>
</protein>
<dbReference type="PANTHER" id="PTHR10773:SF19">
    <property type="match status" value="1"/>
</dbReference>
<proteinExistence type="predicted"/>
<keyword evidence="2" id="KW-0251">Elongation factor</keyword>
<name>A0AAV4AQ94_9GAST</name>
<evidence type="ECO:0000313" key="2">
    <source>
        <dbReference type="EMBL" id="GFO08761.1"/>
    </source>
</evidence>
<gene>
    <name evidence="2" type="ORF">PoB_003526600</name>
</gene>
<organism evidence="2 3">
    <name type="scientific">Plakobranchus ocellatus</name>
    <dbReference type="NCBI Taxonomy" id="259542"/>
    <lineage>
        <taxon>Eukaryota</taxon>
        <taxon>Metazoa</taxon>
        <taxon>Spiralia</taxon>
        <taxon>Lophotrochozoa</taxon>
        <taxon>Mollusca</taxon>
        <taxon>Gastropoda</taxon>
        <taxon>Heterobranchia</taxon>
        <taxon>Euthyneura</taxon>
        <taxon>Panpulmonata</taxon>
        <taxon>Sacoglossa</taxon>
        <taxon>Placobranchoidea</taxon>
        <taxon>Plakobranchidae</taxon>
        <taxon>Plakobranchus</taxon>
    </lineage>
</organism>
<evidence type="ECO:0000313" key="3">
    <source>
        <dbReference type="Proteomes" id="UP000735302"/>
    </source>
</evidence>
<reference evidence="2 3" key="1">
    <citation type="journal article" date="2021" name="Elife">
        <title>Chloroplast acquisition without the gene transfer in kleptoplastic sea slugs, Plakobranchus ocellatus.</title>
        <authorList>
            <person name="Maeda T."/>
            <person name="Takahashi S."/>
            <person name="Yoshida T."/>
            <person name="Shimamura S."/>
            <person name="Takaki Y."/>
            <person name="Nagai Y."/>
            <person name="Toyoda A."/>
            <person name="Suzuki Y."/>
            <person name="Arimoto A."/>
            <person name="Ishii H."/>
            <person name="Satoh N."/>
            <person name="Nishiyama T."/>
            <person name="Hasebe M."/>
            <person name="Maruyama T."/>
            <person name="Minagawa J."/>
            <person name="Obokata J."/>
            <person name="Shigenobu S."/>
        </authorList>
    </citation>
    <scope>NUCLEOTIDE SEQUENCE [LARGE SCALE GENOMIC DNA]</scope>
</reference>
<sequence>MIYTLPIHEQRKQVCRHMFLSTLGVTERQIRTALKKRQRDGQIAMEGRGGRREAEKVEDEEKTQSILDHINTFPRMESHYCRANTKNEFLAPELNPTTMYNMHVSEMAADKIKPASRSLYNNIFKFPGDSNFLL</sequence>
<dbReference type="EMBL" id="BLXT01003994">
    <property type="protein sequence ID" value="GFO08761.1"/>
    <property type="molecule type" value="Genomic_DNA"/>
</dbReference>
<evidence type="ECO:0000256" key="1">
    <source>
        <dbReference type="SAM" id="MobiDB-lite"/>
    </source>
</evidence>
<dbReference type="GO" id="GO:0003746">
    <property type="term" value="F:translation elongation factor activity"/>
    <property type="evidence" value="ECO:0007669"/>
    <property type="project" value="UniProtKB-KW"/>
</dbReference>
<keyword evidence="2" id="KW-0648">Protein biosynthesis</keyword>